<dbReference type="PROSITE" id="PS50931">
    <property type="entry name" value="HTH_LYSR"/>
    <property type="match status" value="1"/>
</dbReference>
<comment type="similarity">
    <text evidence="1">Belongs to the LysR transcriptional regulatory family.</text>
</comment>
<evidence type="ECO:0000256" key="3">
    <source>
        <dbReference type="ARBA" id="ARBA00023125"/>
    </source>
</evidence>
<dbReference type="InterPro" id="IPR050389">
    <property type="entry name" value="LysR-type_TF"/>
</dbReference>
<feature type="domain" description="HTH lysR-type" evidence="5">
    <location>
        <begin position="24"/>
        <end position="81"/>
    </location>
</feature>
<dbReference type="GO" id="GO:0003700">
    <property type="term" value="F:DNA-binding transcription factor activity"/>
    <property type="evidence" value="ECO:0007669"/>
    <property type="project" value="InterPro"/>
</dbReference>
<evidence type="ECO:0000259" key="5">
    <source>
        <dbReference type="PROSITE" id="PS50931"/>
    </source>
</evidence>
<dbReference type="InterPro" id="IPR005119">
    <property type="entry name" value="LysR_subst-bd"/>
</dbReference>
<dbReference type="Gene3D" id="3.40.190.10">
    <property type="entry name" value="Periplasmic binding protein-like II"/>
    <property type="match status" value="2"/>
</dbReference>
<evidence type="ECO:0000256" key="4">
    <source>
        <dbReference type="ARBA" id="ARBA00023163"/>
    </source>
</evidence>
<evidence type="ECO:0000313" key="6">
    <source>
        <dbReference type="EMBL" id="MBQ0827218.1"/>
    </source>
</evidence>
<keyword evidence="4" id="KW-0804">Transcription</keyword>
<gene>
    <name evidence="6" type="ORF">J5Y05_11925</name>
</gene>
<organism evidence="6 7">
    <name type="scientific">Streptomyces tagetis</name>
    <dbReference type="NCBI Taxonomy" id="2820809"/>
    <lineage>
        <taxon>Bacteria</taxon>
        <taxon>Bacillati</taxon>
        <taxon>Actinomycetota</taxon>
        <taxon>Actinomycetes</taxon>
        <taxon>Kitasatosporales</taxon>
        <taxon>Streptomycetaceae</taxon>
        <taxon>Streptomyces</taxon>
    </lineage>
</organism>
<proteinExistence type="inferred from homology"/>
<keyword evidence="7" id="KW-1185">Reference proteome</keyword>
<dbReference type="CDD" id="cd08417">
    <property type="entry name" value="PBP2_Nitroaromatics_like"/>
    <property type="match status" value="1"/>
</dbReference>
<comment type="caution">
    <text evidence="6">The sequence shown here is derived from an EMBL/GenBank/DDBJ whole genome shotgun (WGS) entry which is preliminary data.</text>
</comment>
<protein>
    <submittedName>
        <fullName evidence="6">LysR family transcriptional regulator</fullName>
    </submittedName>
</protein>
<sequence>MADSRTAAEPIPGARTAMSPLADLDLNLVVFLRELLAERNVTRAAQRIGVTQPAASAALKRLRRHFGDDLLTRTLDGYELTLLGTQLAAQVEPVHIALEQLFATTSGFDPLSTEREFSVLVADYAAFVIGNPLARRLAAQTPRARLHLTTVRETMTTHVSRSVKVMDAVIAPPVRQLQVSEVRSRPLFTDEWVCLVDAGTDIPDRPGREDLAARSWVLPYHRGGASVSDAPATRFLDRIGIRPHVAVRVESYVLVPLLVAGTDRIALVQRRLAEHHLAQGLPVRILPVPCEHRTIEEHLWWHERFDDDPAHQWFREALSAAATAIPRPKTEDRPAP</sequence>
<dbReference type="InterPro" id="IPR036390">
    <property type="entry name" value="WH_DNA-bd_sf"/>
</dbReference>
<dbReference type="PRINTS" id="PR00039">
    <property type="entry name" value="HTHLYSR"/>
</dbReference>
<keyword evidence="2" id="KW-0805">Transcription regulation</keyword>
<name>A0A941B796_9ACTN</name>
<dbReference type="SUPFAM" id="SSF53850">
    <property type="entry name" value="Periplasmic binding protein-like II"/>
    <property type="match status" value="1"/>
</dbReference>
<dbReference type="InterPro" id="IPR000847">
    <property type="entry name" value="LysR_HTH_N"/>
</dbReference>
<evidence type="ECO:0000256" key="2">
    <source>
        <dbReference type="ARBA" id="ARBA00023015"/>
    </source>
</evidence>
<dbReference type="InterPro" id="IPR036388">
    <property type="entry name" value="WH-like_DNA-bd_sf"/>
</dbReference>
<evidence type="ECO:0000256" key="1">
    <source>
        <dbReference type="ARBA" id="ARBA00009437"/>
    </source>
</evidence>
<accession>A0A941B796</accession>
<dbReference type="PANTHER" id="PTHR30118">
    <property type="entry name" value="HTH-TYPE TRANSCRIPTIONAL REGULATOR LEUO-RELATED"/>
    <property type="match status" value="1"/>
</dbReference>
<dbReference type="Gene3D" id="1.10.10.10">
    <property type="entry name" value="Winged helix-like DNA-binding domain superfamily/Winged helix DNA-binding domain"/>
    <property type="match status" value="1"/>
</dbReference>
<dbReference type="Pfam" id="PF00126">
    <property type="entry name" value="HTH_1"/>
    <property type="match status" value="1"/>
</dbReference>
<dbReference type="Pfam" id="PF03466">
    <property type="entry name" value="LysR_substrate"/>
    <property type="match status" value="1"/>
</dbReference>
<keyword evidence="3" id="KW-0238">DNA-binding</keyword>
<dbReference type="GO" id="GO:0003677">
    <property type="term" value="F:DNA binding"/>
    <property type="evidence" value="ECO:0007669"/>
    <property type="project" value="UniProtKB-KW"/>
</dbReference>
<dbReference type="AlphaFoldDB" id="A0A941B796"/>
<reference evidence="6" key="1">
    <citation type="submission" date="2021-04" db="EMBL/GenBank/DDBJ databases">
        <title>Genome seq and assembly of Streptomyces sp. RG38.</title>
        <authorList>
            <person name="Chhetri G."/>
        </authorList>
    </citation>
    <scope>NUCLEOTIDE SEQUENCE</scope>
    <source>
        <strain evidence="6">RG38</strain>
    </source>
</reference>
<evidence type="ECO:0000313" key="7">
    <source>
        <dbReference type="Proteomes" id="UP000677875"/>
    </source>
</evidence>
<dbReference type="EMBL" id="JAGPNL010000002">
    <property type="protein sequence ID" value="MBQ0827218.1"/>
    <property type="molecule type" value="Genomic_DNA"/>
</dbReference>
<dbReference type="SUPFAM" id="SSF46785">
    <property type="entry name" value="Winged helix' DNA-binding domain"/>
    <property type="match status" value="1"/>
</dbReference>
<dbReference type="PANTHER" id="PTHR30118:SF15">
    <property type="entry name" value="TRANSCRIPTIONAL REGULATORY PROTEIN"/>
    <property type="match status" value="1"/>
</dbReference>
<dbReference type="Proteomes" id="UP000677875">
    <property type="component" value="Unassembled WGS sequence"/>
</dbReference>
<dbReference type="InterPro" id="IPR037402">
    <property type="entry name" value="YidZ_PBP2"/>
</dbReference>